<dbReference type="EMBL" id="JACIDE010000015">
    <property type="protein sequence ID" value="MBB4074477.1"/>
    <property type="molecule type" value="Genomic_DNA"/>
</dbReference>
<dbReference type="Pfam" id="PF05504">
    <property type="entry name" value="Spore_GerAC"/>
    <property type="match status" value="1"/>
</dbReference>
<keyword evidence="5" id="KW-0472">Membrane</keyword>
<dbReference type="InterPro" id="IPR038501">
    <property type="entry name" value="Spore_GerAC_C_sf"/>
</dbReference>
<evidence type="ECO:0000256" key="4">
    <source>
        <dbReference type="ARBA" id="ARBA00022729"/>
    </source>
</evidence>
<comment type="similarity">
    <text evidence="2">Belongs to the GerABKC lipoprotein family.</text>
</comment>
<sequence>MKRCIILFVIVSMLSGCWNIKEIQDIHYVTAIGIDFNEKKNTFSVFTQILDFSNIAKQEGSAPEISPPIWVGKSEGKTVQDAIDTLTEDAQQRLFWGHISAIVLSENVLKYRLKQSLDFVSRYREIRYNIWLFSTRENVEDIFLAKSFFKLSALTNILHEPNELYRQRSYIRPLRFFEYVAEASTPNETAYIPSLGLSKGHWQSDEEKKSMLKIAGAHFLVNHQLKGWLPLEDLLGMRWLEKDTEKSQVTVMENKEPLASIMVEGLRISVKKKGKKGVAIRVRGRGIMTEKLARASLPTIEKKTEKVIASEIMDTYRQGQKIHADVLEVNRLLDRWKLVGKKTVLFPYQLDDVNVDIHIISTGKQKNEKINLSQ</sequence>
<comment type="subcellular location">
    <subcellularLocation>
        <location evidence="1">Membrane</location>
        <topology evidence="1">Lipid-anchor</topology>
    </subcellularLocation>
</comment>
<gene>
    <name evidence="10" type="ORF">GGR02_002244</name>
</gene>
<evidence type="ECO:0000313" key="11">
    <source>
        <dbReference type="Proteomes" id="UP000559598"/>
    </source>
</evidence>
<dbReference type="NCBIfam" id="TIGR02887">
    <property type="entry name" value="spore_ger_x_C"/>
    <property type="match status" value="1"/>
</dbReference>
<evidence type="ECO:0000256" key="2">
    <source>
        <dbReference type="ARBA" id="ARBA00007886"/>
    </source>
</evidence>
<evidence type="ECO:0000256" key="3">
    <source>
        <dbReference type="ARBA" id="ARBA00022544"/>
    </source>
</evidence>
<dbReference type="InterPro" id="IPR057336">
    <property type="entry name" value="GerAC_N"/>
</dbReference>
<evidence type="ECO:0000259" key="9">
    <source>
        <dbReference type="Pfam" id="PF25198"/>
    </source>
</evidence>
<dbReference type="RefSeq" id="WP_183184804.1">
    <property type="nucleotide sequence ID" value="NZ_BMNP01000033.1"/>
</dbReference>
<dbReference type="Pfam" id="PF25198">
    <property type="entry name" value="Spore_GerAC_N"/>
    <property type="match status" value="1"/>
</dbReference>
<evidence type="ECO:0000256" key="5">
    <source>
        <dbReference type="ARBA" id="ARBA00023136"/>
    </source>
</evidence>
<evidence type="ECO:0000259" key="8">
    <source>
        <dbReference type="Pfam" id="PF05504"/>
    </source>
</evidence>
<evidence type="ECO:0000256" key="1">
    <source>
        <dbReference type="ARBA" id="ARBA00004635"/>
    </source>
</evidence>
<dbReference type="InterPro" id="IPR046953">
    <property type="entry name" value="Spore_GerAC-like_C"/>
</dbReference>
<keyword evidence="7" id="KW-0449">Lipoprotein</keyword>
<keyword evidence="6" id="KW-0564">Palmitate</keyword>
<feature type="domain" description="Spore germination protein N-terminal" evidence="9">
    <location>
        <begin position="20"/>
        <end position="195"/>
    </location>
</feature>
<dbReference type="AlphaFoldDB" id="A0A840DVM9"/>
<dbReference type="PANTHER" id="PTHR35789:SF1">
    <property type="entry name" value="SPORE GERMINATION PROTEIN B3"/>
    <property type="match status" value="1"/>
</dbReference>
<dbReference type="PROSITE" id="PS51257">
    <property type="entry name" value="PROKAR_LIPOPROTEIN"/>
    <property type="match status" value="1"/>
</dbReference>
<keyword evidence="3" id="KW-0309">Germination</keyword>
<dbReference type="GO" id="GO:0016020">
    <property type="term" value="C:membrane"/>
    <property type="evidence" value="ECO:0007669"/>
    <property type="project" value="UniProtKB-SubCell"/>
</dbReference>
<proteinExistence type="inferred from homology"/>
<dbReference type="GO" id="GO:0009847">
    <property type="term" value="P:spore germination"/>
    <property type="evidence" value="ECO:0007669"/>
    <property type="project" value="InterPro"/>
</dbReference>
<accession>A0A840DVM9</accession>
<protein>
    <submittedName>
        <fullName evidence="10">Ger(X)C family germination protein</fullName>
    </submittedName>
</protein>
<evidence type="ECO:0000313" key="10">
    <source>
        <dbReference type="EMBL" id="MBB4074477.1"/>
    </source>
</evidence>
<keyword evidence="11" id="KW-1185">Reference proteome</keyword>
<feature type="domain" description="Spore germination GerAC-like C-terminal" evidence="8">
    <location>
        <begin position="217"/>
        <end position="363"/>
    </location>
</feature>
<keyword evidence="4" id="KW-0732">Signal</keyword>
<evidence type="ECO:0000256" key="6">
    <source>
        <dbReference type="ARBA" id="ARBA00023139"/>
    </source>
</evidence>
<reference evidence="10 11" key="1">
    <citation type="submission" date="2020-08" db="EMBL/GenBank/DDBJ databases">
        <title>Genomic Encyclopedia of Type Strains, Phase IV (KMG-IV): sequencing the most valuable type-strain genomes for metagenomic binning, comparative biology and taxonomic classification.</title>
        <authorList>
            <person name="Goeker M."/>
        </authorList>
    </citation>
    <scope>NUCLEOTIDE SEQUENCE [LARGE SCALE GENOMIC DNA]</scope>
    <source>
        <strain evidence="10 11">DSM 17075</strain>
    </source>
</reference>
<dbReference type="Proteomes" id="UP000559598">
    <property type="component" value="Unassembled WGS sequence"/>
</dbReference>
<name>A0A840DVM9_9BACL</name>
<dbReference type="PANTHER" id="PTHR35789">
    <property type="entry name" value="SPORE GERMINATION PROTEIN B3"/>
    <property type="match status" value="1"/>
</dbReference>
<dbReference type="Gene3D" id="3.30.300.210">
    <property type="entry name" value="Nutrient germinant receptor protein C, domain 3"/>
    <property type="match status" value="1"/>
</dbReference>
<evidence type="ECO:0000256" key="7">
    <source>
        <dbReference type="ARBA" id="ARBA00023288"/>
    </source>
</evidence>
<organism evidence="10 11">
    <name type="scientific">Anoxybacteroides voinovskiense</name>
    <dbReference type="NCBI Taxonomy" id="230470"/>
    <lineage>
        <taxon>Bacteria</taxon>
        <taxon>Bacillati</taxon>
        <taxon>Bacillota</taxon>
        <taxon>Bacilli</taxon>
        <taxon>Bacillales</taxon>
        <taxon>Anoxybacillaceae</taxon>
        <taxon>Anoxybacteroides</taxon>
    </lineage>
</organism>
<comment type="caution">
    <text evidence="10">The sequence shown here is derived from an EMBL/GenBank/DDBJ whole genome shotgun (WGS) entry which is preliminary data.</text>
</comment>
<dbReference type="InterPro" id="IPR008844">
    <property type="entry name" value="Spore_GerAC-like"/>
</dbReference>